<evidence type="ECO:0000256" key="1">
    <source>
        <dbReference type="SAM" id="Phobius"/>
    </source>
</evidence>
<organism evidence="2 3">
    <name type="scientific">Acidithiobacillus ferrooxidans</name>
    <name type="common">Thiobacillus ferrooxidans</name>
    <dbReference type="NCBI Taxonomy" id="920"/>
    <lineage>
        <taxon>Bacteria</taxon>
        <taxon>Pseudomonadati</taxon>
        <taxon>Pseudomonadota</taxon>
        <taxon>Acidithiobacillia</taxon>
        <taxon>Acidithiobacillales</taxon>
        <taxon>Acidithiobacillaceae</taxon>
        <taxon>Acidithiobacillus</taxon>
    </lineage>
</organism>
<keyword evidence="1" id="KW-0472">Membrane</keyword>
<keyword evidence="1" id="KW-1133">Transmembrane helix</keyword>
<keyword evidence="1" id="KW-0812">Transmembrane</keyword>
<evidence type="ECO:0000313" key="2">
    <source>
        <dbReference type="EMBL" id="OAP87759.1"/>
    </source>
</evidence>
<sequence length="245" mass="27456">MNALRHWFTRFDALSLRERVLVLSAALTVLFMGFYQLLLAPLQSGLQDKKQQWQTGQIHATAMESEIQALLRNAPLQARSRLDAQQRIIATLDEQLHQAGQRYPRQDELAGWLRTLLTERPGVQCVRFHTLAPSQVYPLPTDKGDKVGPRLYQSGVSLTLQGDFHSLLAYLQSVQRGPWRLQWGQWTYTVIQYPKAELRIDVRTYAIAWSGRRDAPGPGAGLTTGQIRSALGTLRGLPKAAGGSS</sequence>
<reference evidence="2 3" key="1">
    <citation type="submission" date="2016-04" db="EMBL/GenBank/DDBJ databases">
        <title>Acidithiobacillus ferrooxidans genome sequencing and assembly.</title>
        <authorList>
            <person name="Zhou Z."/>
        </authorList>
    </citation>
    <scope>NUCLEOTIDE SEQUENCE [LARGE SCALE GENOMIC DNA]</scope>
    <source>
        <strain evidence="2 3">BY0502</strain>
    </source>
</reference>
<protein>
    <recommendedName>
        <fullName evidence="4">MSHA biogenesis protein MshJ</fullName>
    </recommendedName>
</protein>
<comment type="caution">
    <text evidence="2">The sequence shown here is derived from an EMBL/GenBank/DDBJ whole genome shotgun (WGS) entry which is preliminary data.</text>
</comment>
<gene>
    <name evidence="2" type="ORF">A4H96_12125</name>
</gene>
<name>A0A179B8Q5_ACIFR</name>
<feature type="transmembrane region" description="Helical" evidence="1">
    <location>
        <begin position="20"/>
        <end position="42"/>
    </location>
</feature>
<dbReference type="RefSeq" id="WP_064219833.1">
    <property type="nucleotide sequence ID" value="NZ_LVXZ01000184.1"/>
</dbReference>
<evidence type="ECO:0008006" key="4">
    <source>
        <dbReference type="Google" id="ProtNLM"/>
    </source>
</evidence>
<dbReference type="Proteomes" id="UP000078302">
    <property type="component" value="Unassembled WGS sequence"/>
</dbReference>
<evidence type="ECO:0000313" key="3">
    <source>
        <dbReference type="Proteomes" id="UP000078302"/>
    </source>
</evidence>
<dbReference type="OrthoDB" id="9151209at2"/>
<dbReference type="AlphaFoldDB" id="A0A179B8Q5"/>
<keyword evidence="3" id="KW-1185">Reference proteome</keyword>
<proteinExistence type="predicted"/>
<dbReference type="EMBL" id="LVXZ01000184">
    <property type="protein sequence ID" value="OAP87759.1"/>
    <property type="molecule type" value="Genomic_DNA"/>
</dbReference>
<accession>A0A179B8Q5</accession>